<protein>
    <submittedName>
        <fullName evidence="1">Uncharacterized protein</fullName>
    </submittedName>
</protein>
<organism evidence="1">
    <name type="scientific">Myoviridae sp. ctBtT5</name>
    <dbReference type="NCBI Taxonomy" id="2825048"/>
    <lineage>
        <taxon>Viruses</taxon>
        <taxon>Duplodnaviria</taxon>
        <taxon>Heunggongvirae</taxon>
        <taxon>Uroviricota</taxon>
        <taxon>Caudoviricetes</taxon>
    </lineage>
</organism>
<dbReference type="EMBL" id="BK015540">
    <property type="protein sequence ID" value="DAE11916.1"/>
    <property type="molecule type" value="Genomic_DNA"/>
</dbReference>
<reference evidence="1" key="1">
    <citation type="journal article" date="2021" name="Proc. Natl. Acad. Sci. U.S.A.">
        <title>A Catalog of Tens of Thousands of Viruses from Human Metagenomes Reveals Hidden Associations with Chronic Diseases.</title>
        <authorList>
            <person name="Tisza M.J."/>
            <person name="Buck C.B."/>
        </authorList>
    </citation>
    <scope>NUCLEOTIDE SEQUENCE</scope>
    <source>
        <strain evidence="1">CtBtT5</strain>
    </source>
</reference>
<accession>A0A8S5Q067</accession>
<proteinExistence type="predicted"/>
<evidence type="ECO:0000313" key="1">
    <source>
        <dbReference type="EMBL" id="DAE11916.1"/>
    </source>
</evidence>
<name>A0A8S5Q067_9CAUD</name>
<sequence>MNKSIQTPAPKPNNIRSFDLICIESSEIILNLLQSESFKKFPMFLLSYISDKDLEKLSKGLCSESVFFESFWVMDYFGVGYQIFKFFHFLIVHLKAT</sequence>